<sequence length="51" mass="5457">MPKTATTRVTNDRGKPSVVQEITVALSIIMVPTCLTIMTPIIVAVLTCTKV</sequence>
<evidence type="ECO:0000313" key="3">
    <source>
        <dbReference type="Proteomes" id="UP000203768"/>
    </source>
</evidence>
<dbReference type="KEGG" id="vg:16489473"/>
<keyword evidence="1" id="KW-1133">Transmembrane helix</keyword>
<dbReference type="EMBL" id="KF158713">
    <property type="protein sequence ID" value="AGR56823.1"/>
    <property type="molecule type" value="Genomic_DNA"/>
</dbReference>
<dbReference type="RefSeq" id="YP_008378287.1">
    <property type="nucleotide sequence ID" value="NC_021923.1"/>
</dbReference>
<evidence type="ECO:0000313" key="2">
    <source>
        <dbReference type="EMBL" id="AGR56823.1"/>
    </source>
</evidence>
<dbReference type="GeneID" id="16489473"/>
<gene>
    <name evidence="2" type="ORF">Hesp71</name>
</gene>
<keyword evidence="1" id="KW-0472">Membrane</keyword>
<feature type="transmembrane region" description="Helical" evidence="1">
    <location>
        <begin position="22"/>
        <end position="46"/>
    </location>
</feature>
<organism evidence="2 3">
    <name type="scientific">Hemileuca sp. nucleopolyhedrovirus</name>
    <dbReference type="NCBI Taxonomy" id="1367203"/>
    <lineage>
        <taxon>Viruses</taxon>
        <taxon>Viruses incertae sedis</taxon>
        <taxon>Naldaviricetes</taxon>
        <taxon>Lefavirales</taxon>
        <taxon>Baculoviridae</taxon>
        <taxon>Alphabaculovirus</taxon>
        <taxon>Alphabaculovirus heleucae</taxon>
        <taxon>Hemileuca species nucleopolyhedrovirus</taxon>
    </lineage>
</organism>
<protein>
    <submittedName>
        <fullName evidence="2">Ac78</fullName>
    </submittedName>
</protein>
<dbReference type="Proteomes" id="UP000203768">
    <property type="component" value="Segment"/>
</dbReference>
<reference evidence="2 3" key="1">
    <citation type="journal article" date="2013" name="Virus Genes">
        <title>The genome of a baculovirus isolated from Hemileuca sp. encodes a serpin ortholog.</title>
        <authorList>
            <person name="Rohrmann G.F."/>
            <person name="Erlandson M.A."/>
            <person name="Theilmann D.A."/>
        </authorList>
    </citation>
    <scope>NUCLEOTIDE SEQUENCE [LARGE SCALE GENOMIC DNA]</scope>
</reference>
<evidence type="ECO:0000256" key="1">
    <source>
        <dbReference type="SAM" id="Phobius"/>
    </source>
</evidence>
<keyword evidence="3" id="KW-1185">Reference proteome</keyword>
<accession>S5MQ74</accession>
<keyword evidence="1" id="KW-0812">Transmembrane</keyword>
<name>S5MQ74_9ABAC</name>
<proteinExistence type="predicted"/>